<evidence type="ECO:0000313" key="1">
    <source>
        <dbReference type="EMBL" id="EGF08294.1"/>
    </source>
</evidence>
<dbReference type="EMBL" id="AFAY01000051">
    <property type="protein sequence ID" value="EGF08294.1"/>
    <property type="molecule type" value="Genomic_DNA"/>
</dbReference>
<evidence type="ECO:0000313" key="2">
    <source>
        <dbReference type="Proteomes" id="UP000004105"/>
    </source>
</evidence>
<proteinExistence type="predicted"/>
<comment type="caution">
    <text evidence="1">The sequence shown here is derived from an EMBL/GenBank/DDBJ whole genome shotgun (WGS) entry which is preliminary data.</text>
</comment>
<keyword evidence="2" id="KW-1185">Reference proteome</keyword>
<dbReference type="Proteomes" id="UP000004105">
    <property type="component" value="Unassembled WGS sequence"/>
</dbReference>
<organism evidence="1 2">
    <name type="scientific">Neisseria bacilliformis ATCC BAA-1200</name>
    <dbReference type="NCBI Taxonomy" id="888742"/>
    <lineage>
        <taxon>Bacteria</taxon>
        <taxon>Pseudomonadati</taxon>
        <taxon>Pseudomonadota</taxon>
        <taxon>Betaproteobacteria</taxon>
        <taxon>Neisseriales</taxon>
        <taxon>Neisseriaceae</taxon>
        <taxon>Neisseria</taxon>
    </lineage>
</organism>
<dbReference type="HOGENOM" id="CLU_3186208_0_0_4"/>
<protein>
    <submittedName>
        <fullName evidence="1">Uncharacterized protein</fullName>
    </submittedName>
</protein>
<gene>
    <name evidence="1" type="ORF">HMPREF9123_2602</name>
</gene>
<dbReference type="AlphaFoldDB" id="F2BFU5"/>
<accession>F2BFU5</accession>
<name>F2BFU5_9NEIS</name>
<sequence length="46" mass="5149">MGVLYFVLPYPAAQKGRLKTENPVFRRPSALCRRLIAAGSLRFGRA</sequence>
<reference evidence="1 2" key="1">
    <citation type="submission" date="2011-02" db="EMBL/GenBank/DDBJ databases">
        <authorList>
            <person name="Muzny D."/>
            <person name="Qin X."/>
            <person name="Deng J."/>
            <person name="Jiang H."/>
            <person name="Liu Y."/>
            <person name="Qu J."/>
            <person name="Song X.-Z."/>
            <person name="Zhang L."/>
            <person name="Thornton R."/>
            <person name="Coyle M."/>
            <person name="Francisco L."/>
            <person name="Jackson L."/>
            <person name="Javaid M."/>
            <person name="Korchina V."/>
            <person name="Kovar C."/>
            <person name="Mata R."/>
            <person name="Mathew T."/>
            <person name="Ngo R."/>
            <person name="Nguyen L."/>
            <person name="Nguyen N."/>
            <person name="Okwuonu G."/>
            <person name="Ongeri F."/>
            <person name="Pham C."/>
            <person name="Simmons D."/>
            <person name="Wilczek-Boney K."/>
            <person name="Hale W."/>
            <person name="Jakkamsetti A."/>
            <person name="Pham P."/>
            <person name="Ruth R."/>
            <person name="San Lucas F."/>
            <person name="Warren J."/>
            <person name="Zhang J."/>
            <person name="Zhao Z."/>
            <person name="Zhou C."/>
            <person name="Zhu D."/>
            <person name="Lee S."/>
            <person name="Bess C."/>
            <person name="Blankenburg K."/>
            <person name="Forbes L."/>
            <person name="Fu Q."/>
            <person name="Gubbala S."/>
            <person name="Hirani K."/>
            <person name="Jayaseelan J.C."/>
            <person name="Lara F."/>
            <person name="Munidasa M."/>
            <person name="Palculict T."/>
            <person name="Patil S."/>
            <person name="Pu L.-L."/>
            <person name="Saada N."/>
            <person name="Tang L."/>
            <person name="Weissenberger G."/>
            <person name="Zhu Y."/>
            <person name="Hemphill L."/>
            <person name="Shang Y."/>
            <person name="Youmans B."/>
            <person name="Ayvaz T."/>
            <person name="Ross M."/>
            <person name="Santibanez J."/>
            <person name="Aqrawi P."/>
            <person name="Gross S."/>
            <person name="Joshi V."/>
            <person name="Fowler G."/>
            <person name="Nazareth L."/>
            <person name="Reid J."/>
            <person name="Worley K."/>
            <person name="Petrosino J."/>
            <person name="Highlander S."/>
            <person name="Gibbs R."/>
        </authorList>
    </citation>
    <scope>NUCLEOTIDE SEQUENCE [LARGE SCALE GENOMIC DNA]</scope>
    <source>
        <strain evidence="1 2">ATCC BAA-1200</strain>
    </source>
</reference>